<dbReference type="Pfam" id="PF07282">
    <property type="entry name" value="Cas12f1-like_TNB"/>
    <property type="match status" value="1"/>
</dbReference>
<dbReference type="EMBL" id="JAESWB010000025">
    <property type="protein sequence ID" value="MBL4951119.1"/>
    <property type="molecule type" value="Genomic_DNA"/>
</dbReference>
<evidence type="ECO:0000256" key="1">
    <source>
        <dbReference type="ARBA" id="ARBA00023125"/>
    </source>
</evidence>
<keyword evidence="1" id="KW-0238">DNA-binding</keyword>
<organism evidence="3 4">
    <name type="scientific">Neobacillus paridis</name>
    <dbReference type="NCBI Taxonomy" id="2803862"/>
    <lineage>
        <taxon>Bacteria</taxon>
        <taxon>Bacillati</taxon>
        <taxon>Bacillota</taxon>
        <taxon>Bacilli</taxon>
        <taxon>Bacillales</taxon>
        <taxon>Bacillaceae</taxon>
        <taxon>Neobacillus</taxon>
    </lineage>
</organism>
<evidence type="ECO:0000313" key="3">
    <source>
        <dbReference type="EMBL" id="MBL4951119.1"/>
    </source>
</evidence>
<keyword evidence="4" id="KW-1185">Reference proteome</keyword>
<protein>
    <submittedName>
        <fullName evidence="3">Transposase</fullName>
    </submittedName>
</protein>
<evidence type="ECO:0000259" key="2">
    <source>
        <dbReference type="Pfam" id="PF07282"/>
    </source>
</evidence>
<accession>A0ABS1TK31</accession>
<sequence length="72" mass="8408">MKYKAEEKGIKVVMINPAHTSGRCPCCGYIHKSVNKKEWRPTQDTFKCMYCDYGNKFRVSKLLGENIVYEQL</sequence>
<gene>
    <name evidence="3" type="ORF">JK635_02540</name>
</gene>
<feature type="domain" description="Cas12f1-like TNB" evidence="2">
    <location>
        <begin position="2"/>
        <end position="53"/>
    </location>
</feature>
<dbReference type="Proteomes" id="UP000623967">
    <property type="component" value="Unassembled WGS sequence"/>
</dbReference>
<reference evidence="3 4" key="1">
    <citation type="submission" date="2021-01" db="EMBL/GenBank/DDBJ databases">
        <title>Genome public.</title>
        <authorList>
            <person name="Liu C."/>
            <person name="Sun Q."/>
        </authorList>
    </citation>
    <scope>NUCLEOTIDE SEQUENCE [LARGE SCALE GENOMIC DNA]</scope>
    <source>
        <strain evidence="3 4">YIM B02564</strain>
    </source>
</reference>
<evidence type="ECO:0000313" key="4">
    <source>
        <dbReference type="Proteomes" id="UP000623967"/>
    </source>
</evidence>
<comment type="caution">
    <text evidence="3">The sequence shown here is derived from an EMBL/GenBank/DDBJ whole genome shotgun (WGS) entry which is preliminary data.</text>
</comment>
<dbReference type="InterPro" id="IPR010095">
    <property type="entry name" value="Cas12f1-like_TNB"/>
</dbReference>
<name>A0ABS1TK31_9BACI</name>
<proteinExistence type="predicted"/>